<protein>
    <recommendedName>
        <fullName evidence="1">BFD-like [2Fe-2S]-binding domain-containing protein</fullName>
    </recommendedName>
</protein>
<dbReference type="AlphaFoldDB" id="A0A381UB32"/>
<feature type="non-terminal residue" evidence="2">
    <location>
        <position position="48"/>
    </location>
</feature>
<dbReference type="Gene3D" id="1.10.10.1100">
    <property type="entry name" value="BFD-like [2Fe-2S]-binding domain"/>
    <property type="match status" value="1"/>
</dbReference>
<dbReference type="EMBL" id="UINC01006089">
    <property type="protein sequence ID" value="SVA25416.1"/>
    <property type="molecule type" value="Genomic_DNA"/>
</dbReference>
<name>A0A381UB32_9ZZZZ</name>
<dbReference type="InterPro" id="IPR007419">
    <property type="entry name" value="BFD-like_2Fe2S-bd_dom"/>
</dbReference>
<accession>A0A381UB32</accession>
<evidence type="ECO:0000259" key="1">
    <source>
        <dbReference type="Pfam" id="PF04324"/>
    </source>
</evidence>
<reference evidence="2" key="1">
    <citation type="submission" date="2018-05" db="EMBL/GenBank/DDBJ databases">
        <authorList>
            <person name="Lanie J.A."/>
            <person name="Ng W.-L."/>
            <person name="Kazmierczak K.M."/>
            <person name="Andrzejewski T.M."/>
            <person name="Davidsen T.M."/>
            <person name="Wayne K.J."/>
            <person name="Tettelin H."/>
            <person name="Glass J.I."/>
            <person name="Rusch D."/>
            <person name="Podicherti R."/>
            <person name="Tsui H.-C.T."/>
            <person name="Winkler M.E."/>
        </authorList>
    </citation>
    <scope>NUCLEOTIDE SEQUENCE</scope>
</reference>
<feature type="domain" description="BFD-like [2Fe-2S]-binding" evidence="1">
    <location>
        <begin position="13"/>
        <end position="48"/>
    </location>
</feature>
<organism evidence="2">
    <name type="scientific">marine metagenome</name>
    <dbReference type="NCBI Taxonomy" id="408172"/>
    <lineage>
        <taxon>unclassified sequences</taxon>
        <taxon>metagenomes</taxon>
        <taxon>ecological metagenomes</taxon>
    </lineage>
</organism>
<evidence type="ECO:0000313" key="2">
    <source>
        <dbReference type="EMBL" id="SVA25416.1"/>
    </source>
</evidence>
<proteinExistence type="predicted"/>
<sequence>MNIPAKVETDEAICQCFQVNESTIRTAIAKDNLTEIEQVTEKCEAGGG</sequence>
<gene>
    <name evidence="2" type="ORF">METZ01_LOCUS78270</name>
</gene>
<dbReference type="InterPro" id="IPR041854">
    <property type="entry name" value="BFD-like_2Fe2S-bd_dom_sf"/>
</dbReference>
<dbReference type="Pfam" id="PF04324">
    <property type="entry name" value="Fer2_BFD"/>
    <property type="match status" value="1"/>
</dbReference>